<dbReference type="Proteomes" id="UP000694392">
    <property type="component" value="Unplaced"/>
</dbReference>
<name>A0A8D0LC20_SPHPU</name>
<dbReference type="GO" id="GO:0016477">
    <property type="term" value="P:cell migration"/>
    <property type="evidence" value="ECO:0007669"/>
    <property type="project" value="TreeGrafter"/>
</dbReference>
<dbReference type="GO" id="GO:0005886">
    <property type="term" value="C:plasma membrane"/>
    <property type="evidence" value="ECO:0007669"/>
    <property type="project" value="TreeGrafter"/>
</dbReference>
<accession>A0A8D0LC20</accession>
<evidence type="ECO:0000313" key="3">
    <source>
        <dbReference type="Proteomes" id="UP000694392"/>
    </source>
</evidence>
<protein>
    <recommendedName>
        <fullName evidence="1">CARMIL C-terminal domain-containing protein</fullName>
    </recommendedName>
</protein>
<dbReference type="GeneTree" id="ENSGT00940000161003"/>
<reference evidence="2" key="2">
    <citation type="submission" date="2025-09" db="UniProtKB">
        <authorList>
            <consortium name="Ensembl"/>
        </authorList>
    </citation>
    <scope>IDENTIFICATION</scope>
</reference>
<dbReference type="InterPro" id="IPR031943">
    <property type="entry name" value="CARMIL_C"/>
</dbReference>
<evidence type="ECO:0000259" key="1">
    <source>
        <dbReference type="Pfam" id="PF16000"/>
    </source>
</evidence>
<dbReference type="PANTHER" id="PTHR24112">
    <property type="entry name" value="LEUCINE-RICH REPEAT, ISOFORM F-RELATED"/>
    <property type="match status" value="1"/>
</dbReference>
<dbReference type="PANTHER" id="PTHR24112:SF32">
    <property type="entry name" value="CAPPING PROTEIN, ARP2_3 AND MYOSIN-I LINKER PROTEIN 2"/>
    <property type="match status" value="1"/>
</dbReference>
<dbReference type="InterPro" id="IPR051279">
    <property type="entry name" value="PP1-Reg/Actin-Interact_Protein"/>
</dbReference>
<organism evidence="2 3">
    <name type="scientific">Sphenodon punctatus</name>
    <name type="common">Tuatara</name>
    <name type="synonym">Hatteria punctata</name>
    <dbReference type="NCBI Taxonomy" id="8508"/>
    <lineage>
        <taxon>Eukaryota</taxon>
        <taxon>Metazoa</taxon>
        <taxon>Chordata</taxon>
        <taxon>Craniata</taxon>
        <taxon>Vertebrata</taxon>
        <taxon>Euteleostomi</taxon>
        <taxon>Lepidosauria</taxon>
        <taxon>Sphenodontia</taxon>
        <taxon>Sphenodontidae</taxon>
        <taxon>Sphenodon</taxon>
    </lineage>
</organism>
<proteinExistence type="predicted"/>
<dbReference type="Ensembl" id="ENSSPUT00000024348.1">
    <property type="protein sequence ID" value="ENSSPUP00000022839.1"/>
    <property type="gene ID" value="ENSSPUG00000017529.1"/>
</dbReference>
<reference evidence="2" key="1">
    <citation type="submission" date="2025-08" db="UniProtKB">
        <authorList>
            <consortium name="Ensembl"/>
        </authorList>
    </citation>
    <scope>IDENTIFICATION</scope>
</reference>
<feature type="domain" description="CARMIL C-terminal" evidence="1">
    <location>
        <begin position="148"/>
        <end position="238"/>
    </location>
</feature>
<sequence length="280" mass="31020">MPLPLSDVTQAYRSNPEKTEEAVHKIQSCLTRNQMQRTLPKQTLQLQQSIVTSSSEQMVNEMCLSVQKHIDMLSAFPGRETGAEILCAEDAIKDANLSISILPLLYEAGNIPHQNSKLQHKLECLTEEASQACSQEIQAIMQATLDTTQSLCPKILQKSDIREQLIDVLSKRILLQEGQSLNAILDQLLVDVFGKLNEIKLSATTAVANQIIDEALEDLDLAQSKLAGSLPKPTEELHLLQADTSDYDMLLKKCWSLLNVSETSLATEEVGVSLLLSLRR</sequence>
<evidence type="ECO:0000313" key="2">
    <source>
        <dbReference type="Ensembl" id="ENSSPUP00000022839.1"/>
    </source>
</evidence>
<dbReference type="Pfam" id="PF16000">
    <property type="entry name" value="CARMIL_C"/>
    <property type="match status" value="1"/>
</dbReference>
<dbReference type="GO" id="GO:0030027">
    <property type="term" value="C:lamellipodium"/>
    <property type="evidence" value="ECO:0007669"/>
    <property type="project" value="TreeGrafter"/>
</dbReference>
<dbReference type="AlphaFoldDB" id="A0A8D0LC20"/>
<keyword evidence="3" id="KW-1185">Reference proteome</keyword>
<dbReference type="GO" id="GO:0034315">
    <property type="term" value="P:regulation of Arp2/3 complex-mediated actin nucleation"/>
    <property type="evidence" value="ECO:0007669"/>
    <property type="project" value="TreeGrafter"/>
</dbReference>